<feature type="compositionally biased region" description="Polar residues" evidence="2">
    <location>
        <begin position="78"/>
        <end position="93"/>
    </location>
</feature>
<gene>
    <name evidence="3" type="ORF">CYMTET_3211</name>
</gene>
<evidence type="ECO:0000256" key="2">
    <source>
        <dbReference type="SAM" id="MobiDB-lite"/>
    </source>
</evidence>
<evidence type="ECO:0000256" key="1">
    <source>
        <dbReference type="SAM" id="Coils"/>
    </source>
</evidence>
<feature type="compositionally biased region" description="Basic residues" evidence="2">
    <location>
        <begin position="458"/>
        <end position="468"/>
    </location>
</feature>
<name>A0AAE0H3L3_9CHLO</name>
<feature type="region of interest" description="Disordered" evidence="2">
    <location>
        <begin position="341"/>
        <end position="363"/>
    </location>
</feature>
<organism evidence="3 4">
    <name type="scientific">Cymbomonas tetramitiformis</name>
    <dbReference type="NCBI Taxonomy" id="36881"/>
    <lineage>
        <taxon>Eukaryota</taxon>
        <taxon>Viridiplantae</taxon>
        <taxon>Chlorophyta</taxon>
        <taxon>Pyramimonadophyceae</taxon>
        <taxon>Pyramimonadales</taxon>
        <taxon>Pyramimonadaceae</taxon>
        <taxon>Cymbomonas</taxon>
    </lineage>
</organism>
<feature type="compositionally biased region" description="Basic and acidic residues" evidence="2">
    <location>
        <begin position="1"/>
        <end position="18"/>
    </location>
</feature>
<dbReference type="Proteomes" id="UP001190700">
    <property type="component" value="Unassembled WGS sequence"/>
</dbReference>
<feature type="region of interest" description="Disordered" evidence="2">
    <location>
        <begin position="214"/>
        <end position="233"/>
    </location>
</feature>
<feature type="compositionally biased region" description="Polar residues" evidence="2">
    <location>
        <begin position="38"/>
        <end position="48"/>
    </location>
</feature>
<proteinExistence type="predicted"/>
<keyword evidence="4" id="KW-1185">Reference proteome</keyword>
<dbReference type="EMBL" id="LGRX02000161">
    <property type="protein sequence ID" value="KAK3289360.1"/>
    <property type="molecule type" value="Genomic_DNA"/>
</dbReference>
<feature type="region of interest" description="Disordered" evidence="2">
    <location>
        <begin position="280"/>
        <end position="315"/>
    </location>
</feature>
<dbReference type="AlphaFoldDB" id="A0AAE0H3L3"/>
<evidence type="ECO:0000313" key="4">
    <source>
        <dbReference type="Proteomes" id="UP001190700"/>
    </source>
</evidence>
<feature type="compositionally biased region" description="Polar residues" evidence="2">
    <location>
        <begin position="487"/>
        <end position="516"/>
    </location>
</feature>
<reference evidence="3 4" key="1">
    <citation type="journal article" date="2015" name="Genome Biol. Evol.">
        <title>Comparative Genomics of a Bacterivorous Green Alga Reveals Evolutionary Causalities and Consequences of Phago-Mixotrophic Mode of Nutrition.</title>
        <authorList>
            <person name="Burns J.A."/>
            <person name="Paasch A."/>
            <person name="Narechania A."/>
            <person name="Kim E."/>
        </authorList>
    </citation>
    <scope>NUCLEOTIDE SEQUENCE [LARGE SCALE GENOMIC DNA]</scope>
    <source>
        <strain evidence="3 4">PLY_AMNH</strain>
    </source>
</reference>
<feature type="region of interest" description="Disordered" evidence="2">
    <location>
        <begin position="458"/>
        <end position="477"/>
    </location>
</feature>
<accession>A0AAE0H3L3</accession>
<feature type="region of interest" description="Disordered" evidence="2">
    <location>
        <begin position="76"/>
        <end position="112"/>
    </location>
</feature>
<feature type="coiled-coil region" evidence="1">
    <location>
        <begin position="153"/>
        <end position="180"/>
    </location>
</feature>
<feature type="region of interest" description="Disordered" evidence="2">
    <location>
        <begin position="378"/>
        <end position="411"/>
    </location>
</feature>
<keyword evidence="1" id="KW-0175">Coiled coil</keyword>
<feature type="region of interest" description="Disordered" evidence="2">
    <location>
        <begin position="487"/>
        <end position="574"/>
    </location>
</feature>
<feature type="region of interest" description="Disordered" evidence="2">
    <location>
        <begin position="1"/>
        <end position="64"/>
    </location>
</feature>
<feature type="compositionally biased region" description="Polar residues" evidence="2">
    <location>
        <begin position="392"/>
        <end position="411"/>
    </location>
</feature>
<sequence length="594" mass="65187">MQPRESRSLGKPAEDLLRESVTPASPASPGAKLAEAYSLSTSLNTDMTPVSKKTVVHDEEPMSTTRLKSILPAVYTQPVRTRSATRRANSGLNRPTSPPRPTTSPYGSGRFSPHLGCSRSVVSPAAKTYHPHLANPQDLHLFGGRGKDDARLLVRIDRSVALKEEQIQKKKEEQVRLIEKEVAKESAYLRAKTNGPSDHKTDPRHKAWVRELSNRKAAAARKERAASARKEREAKMLPVSNSMPGPVQAELSEGEFVREPEGSLDGQEGAQEALDAIDLLQAPEEGEPVMWPEIATPPPASNAGAPLSPSESFSFRMPVEAGAGEDSEAVEVSPPILQLPVGVEDTPELGSPSAPPAEGTPGRMEWMQHYDQVKLSLSMRESSASELGPENSMRSQSAKVRRSFNGSTKSSAGVADWRYDTAIKSWFQKVDSRKKVDPVKKRVKDAMKQFQGVLLKINSRHGGRRGHHSTLDDDDEDSEFYRFEQELNNTQSSGPEIDQTSQSFGKGSGTKQQQSVRAPRSAIHQSIHKNRVKSATWSGGRPGPRLTASCPVNPDVPKKWQTPPSVKFTSKEEKPEPISIWISPGLFKWHGLNQ</sequence>
<comment type="caution">
    <text evidence="3">The sequence shown here is derived from an EMBL/GenBank/DDBJ whole genome shotgun (WGS) entry which is preliminary data.</text>
</comment>
<protein>
    <submittedName>
        <fullName evidence="3">Uncharacterized protein</fullName>
    </submittedName>
</protein>
<evidence type="ECO:0000313" key="3">
    <source>
        <dbReference type="EMBL" id="KAK3289360.1"/>
    </source>
</evidence>